<name>A0A9K3D058_9EUKA</name>
<dbReference type="AlphaFoldDB" id="A0A9K3D058"/>
<dbReference type="Proteomes" id="UP000265618">
    <property type="component" value="Unassembled WGS sequence"/>
</dbReference>
<organism evidence="3 4">
    <name type="scientific">Kipferlia bialata</name>
    <dbReference type="NCBI Taxonomy" id="797122"/>
    <lineage>
        <taxon>Eukaryota</taxon>
        <taxon>Metamonada</taxon>
        <taxon>Carpediemonas-like organisms</taxon>
        <taxon>Kipferlia</taxon>
    </lineage>
</organism>
<evidence type="ECO:0000313" key="3">
    <source>
        <dbReference type="EMBL" id="GIQ86643.1"/>
    </source>
</evidence>
<evidence type="ECO:0000313" key="4">
    <source>
        <dbReference type="Proteomes" id="UP000265618"/>
    </source>
</evidence>
<proteinExistence type="predicted"/>
<reference evidence="3 4" key="1">
    <citation type="journal article" date="2018" name="PLoS ONE">
        <title>The draft genome of Kipferlia bialata reveals reductive genome evolution in fornicate parasites.</title>
        <authorList>
            <person name="Tanifuji G."/>
            <person name="Takabayashi S."/>
            <person name="Kume K."/>
            <person name="Takagi M."/>
            <person name="Nakayama T."/>
            <person name="Kamikawa R."/>
            <person name="Inagaki Y."/>
            <person name="Hashimoto T."/>
        </authorList>
    </citation>
    <scope>NUCLEOTIDE SEQUENCE [LARGE SCALE GENOMIC DNA]</scope>
    <source>
        <strain evidence="3">NY0173</strain>
    </source>
</reference>
<accession>A0A9K3D058</accession>
<sequence length="155" mass="16822">MAMSVAVKLLLEGISACRALYTLAARRRAAVMAAYRTVQDMVAGEHDTLTGGENEGDEEREGEREGERASDPSAATVTDTGSQRESTKGHTKPRSTLTRVDGREAVVFDTPAGPQRLVLEDVVPSKCLRPVGESEVARELRRTSPFLFNTGLLYV</sequence>
<comment type="caution">
    <text evidence="3">The sequence shown here is derived from an EMBL/GenBank/DDBJ whole genome shotgun (WGS) entry which is preliminary data.</text>
</comment>
<protein>
    <submittedName>
        <fullName evidence="3">Uncharacterized protein</fullName>
    </submittedName>
</protein>
<keyword evidence="2" id="KW-0732">Signal</keyword>
<evidence type="ECO:0000256" key="2">
    <source>
        <dbReference type="SAM" id="SignalP"/>
    </source>
</evidence>
<dbReference type="EMBL" id="BDIP01002669">
    <property type="protein sequence ID" value="GIQ86643.1"/>
    <property type="molecule type" value="Genomic_DNA"/>
</dbReference>
<feature type="chain" id="PRO_5039934034" evidence="2">
    <location>
        <begin position="20"/>
        <end position="155"/>
    </location>
</feature>
<feature type="compositionally biased region" description="Basic and acidic residues" evidence="1">
    <location>
        <begin position="61"/>
        <end position="70"/>
    </location>
</feature>
<keyword evidence="4" id="KW-1185">Reference proteome</keyword>
<feature type="region of interest" description="Disordered" evidence="1">
    <location>
        <begin position="44"/>
        <end position="103"/>
    </location>
</feature>
<feature type="signal peptide" evidence="2">
    <location>
        <begin position="1"/>
        <end position="19"/>
    </location>
</feature>
<feature type="compositionally biased region" description="Polar residues" evidence="1">
    <location>
        <begin position="73"/>
        <end position="84"/>
    </location>
</feature>
<evidence type="ECO:0000256" key="1">
    <source>
        <dbReference type="SAM" id="MobiDB-lite"/>
    </source>
</evidence>
<gene>
    <name evidence="3" type="ORF">KIPB_008533</name>
</gene>